<reference evidence="2 3" key="1">
    <citation type="submission" date="2018-10" db="EMBL/GenBank/DDBJ databases">
        <title>Draft genome of Mycobacterium hodleri strain B.</title>
        <authorList>
            <person name="Amande T.J."/>
            <person name="Mcgenity T.J."/>
        </authorList>
    </citation>
    <scope>NUCLEOTIDE SEQUENCE [LARGE SCALE GENOMIC DNA]</scope>
    <source>
        <strain evidence="2 3">B</strain>
    </source>
</reference>
<keyword evidence="1" id="KW-0175">Coiled coil</keyword>
<dbReference type="Proteomes" id="UP000315759">
    <property type="component" value="Unassembled WGS sequence"/>
</dbReference>
<comment type="caution">
    <text evidence="2">The sequence shown here is derived from an EMBL/GenBank/DDBJ whole genome shotgun (WGS) entry which is preliminary data.</text>
</comment>
<feature type="coiled-coil region" evidence="1">
    <location>
        <begin position="7"/>
        <end position="70"/>
    </location>
</feature>
<dbReference type="RefSeq" id="WP_142555780.1">
    <property type="nucleotide sequence ID" value="NZ_VIFX01000065.1"/>
</dbReference>
<keyword evidence="3" id="KW-1185">Reference proteome</keyword>
<proteinExistence type="predicted"/>
<dbReference type="AlphaFoldDB" id="A0A544VRL8"/>
<evidence type="ECO:0000313" key="2">
    <source>
        <dbReference type="EMBL" id="TQR82629.1"/>
    </source>
</evidence>
<protein>
    <submittedName>
        <fullName evidence="2">Uncharacterized protein</fullName>
    </submittedName>
</protein>
<organism evidence="2 3">
    <name type="scientific">Mycolicibacterium hodleri</name>
    <dbReference type="NCBI Taxonomy" id="49897"/>
    <lineage>
        <taxon>Bacteria</taxon>
        <taxon>Bacillati</taxon>
        <taxon>Actinomycetota</taxon>
        <taxon>Actinomycetes</taxon>
        <taxon>Mycobacteriales</taxon>
        <taxon>Mycobacteriaceae</taxon>
        <taxon>Mycolicibacterium</taxon>
    </lineage>
</organism>
<dbReference type="EMBL" id="VIFX01000065">
    <property type="protein sequence ID" value="TQR82629.1"/>
    <property type="molecule type" value="Genomic_DNA"/>
</dbReference>
<name>A0A544VRL8_9MYCO</name>
<sequence length="87" mass="10107">MLDDAEALQARTLLKELRDQVEKVSRKLEIVEGRNQRRSARGIAHIHRQQSELRRELREAHRLMDGLRRRYPQTLGCGDPRGSAAHV</sequence>
<gene>
    <name evidence="2" type="ORF">D8S82_31050</name>
</gene>
<evidence type="ECO:0000256" key="1">
    <source>
        <dbReference type="SAM" id="Coils"/>
    </source>
</evidence>
<evidence type="ECO:0000313" key="3">
    <source>
        <dbReference type="Proteomes" id="UP000315759"/>
    </source>
</evidence>
<accession>A0A544VRL8</accession>